<feature type="transmembrane region" description="Helical" evidence="1">
    <location>
        <begin position="778"/>
        <end position="798"/>
    </location>
</feature>
<dbReference type="PANTHER" id="PTHR11360">
    <property type="entry name" value="MONOCARBOXYLATE TRANSPORTER"/>
    <property type="match status" value="1"/>
</dbReference>
<dbReference type="SUPFAM" id="SSF103473">
    <property type="entry name" value="MFS general substrate transporter"/>
    <property type="match status" value="2"/>
</dbReference>
<dbReference type="InterPro" id="IPR050327">
    <property type="entry name" value="Proton-linked_MCT"/>
</dbReference>
<dbReference type="PANTHER" id="PTHR11360:SF260">
    <property type="entry name" value="MFS DOMAIN-CONTAINING PROTEIN"/>
    <property type="match status" value="1"/>
</dbReference>
<feature type="transmembrane region" description="Helical" evidence="1">
    <location>
        <begin position="160"/>
        <end position="178"/>
    </location>
</feature>
<feature type="transmembrane region" description="Helical" evidence="1">
    <location>
        <begin position="651"/>
        <end position="671"/>
    </location>
</feature>
<protein>
    <recommendedName>
        <fullName evidence="4">Monocarboxylate transporter</fullName>
    </recommendedName>
</protein>
<feature type="transmembrane region" description="Helical" evidence="1">
    <location>
        <begin position="36"/>
        <end position="61"/>
    </location>
</feature>
<keyword evidence="1" id="KW-0472">Membrane</keyword>
<comment type="caution">
    <text evidence="2">The sequence shown here is derived from an EMBL/GenBank/DDBJ whole genome shotgun (WGS) entry which is preliminary data.</text>
</comment>
<evidence type="ECO:0000313" key="3">
    <source>
        <dbReference type="Proteomes" id="UP000822476"/>
    </source>
</evidence>
<sequence length="846" mass="93016">MEGHRNQKGCIQAQDLSTRDWSQFVRGRSIDRGPAVLVAFCATVVHGMIAGVLTSGSIFYPSLIEATGYPISVISWTVSIQCAVAFCLAPLYNLLFDIISPRLTTCLGTILTSASFVAAAFITNYFVFLGCYSLMGGIGIGITFVRVFGTLAEYFSRYRILAVAVCSSGAGLGTIAYSKIIDYMIETFTWRVALIGLGLIHLHLLMFNLIIRPLPPDVRHETDILIPDHPDLTEATLSPNIKVDPYNLFASAYSLRSMRGNTFNSFVVRNDGGTGLKSEVTEYGDRGKPAEQIRVVVEFVRMDYNPTLPQKICMHEPTFLPDIGRNLQKQLEETAKKCLMDVDFAFHTIYIPIIFLLGEMLVVRPPVYSQVMDVGSRSTLNHILDSQMDIGGSAVTGQVVPKQHSKPLTDSFACSMVASHDRRLLKQTVRAVLNEARVKVQQAIKRLNQRGLLVCSTPIITLIDQTNYIAQTTFGSCMSSDYVCVLPYPEKEEQIMVEEPMVKKTTPLTSGFTDLESDKGLQSKLTKQFVEDSVKSTAGYSDAPQLTASNTMRFQSKTDTTRRCSQELYISLISIDRPGQAADLLACKLNYEQKLEADEEHRKDSSFLANCPIAKPCFLAFLVSRVFTCITDVIMYAHLSNFGIWLGFDSSSAAGLLSFIGMASMIGRLGIGLLGQFANKVEARLTVGVTLLCGAVAAGFLPFFTNYIAMAVLAFIYGLCISPSFAFSTLITIELLGPVQYARGMPFLFQFESAGVLIGGPLGGFIKEVANDYTPCFVFAGISVLTAGLIIIWLGLLNNPFIQRCLVRLKCSDPRSLTIDRYSDPNEMNISTAEQLNLSHSKLNNA</sequence>
<dbReference type="GO" id="GO:0008028">
    <property type="term" value="F:monocarboxylic acid transmembrane transporter activity"/>
    <property type="evidence" value="ECO:0007669"/>
    <property type="project" value="TreeGrafter"/>
</dbReference>
<feature type="transmembrane region" description="Helical" evidence="1">
    <location>
        <begin position="103"/>
        <end position="121"/>
    </location>
</feature>
<feature type="transmembrane region" description="Helical" evidence="1">
    <location>
        <begin position="73"/>
        <end position="96"/>
    </location>
</feature>
<name>A0A8S9Z3R0_9TREM</name>
<evidence type="ECO:0000313" key="2">
    <source>
        <dbReference type="EMBL" id="KAF7260230.1"/>
    </source>
</evidence>
<dbReference type="InterPro" id="IPR036259">
    <property type="entry name" value="MFS_trans_sf"/>
</dbReference>
<dbReference type="OrthoDB" id="410267at2759"/>
<accession>A0A8S9Z3R0</accession>
<gene>
    <name evidence="2" type="ORF">EG68_02698</name>
</gene>
<dbReference type="InterPro" id="IPR011701">
    <property type="entry name" value="MFS"/>
</dbReference>
<feature type="transmembrane region" description="Helical" evidence="1">
    <location>
        <begin position="707"/>
        <end position="733"/>
    </location>
</feature>
<keyword evidence="1" id="KW-1133">Transmembrane helix</keyword>
<dbReference type="AlphaFoldDB" id="A0A8S9Z3R0"/>
<feature type="transmembrane region" description="Helical" evidence="1">
    <location>
        <begin position="190"/>
        <end position="211"/>
    </location>
</feature>
<reference evidence="2" key="1">
    <citation type="submission" date="2019-07" db="EMBL/GenBank/DDBJ databases">
        <title>Annotation for the trematode Paragonimus miyazaki's.</title>
        <authorList>
            <person name="Choi Y.-J."/>
        </authorList>
    </citation>
    <scope>NUCLEOTIDE SEQUENCE</scope>
    <source>
        <strain evidence="2">Japan</strain>
    </source>
</reference>
<dbReference type="Gene3D" id="1.20.1250.20">
    <property type="entry name" value="MFS general substrate transporter like domains"/>
    <property type="match status" value="2"/>
</dbReference>
<keyword evidence="1" id="KW-0812">Transmembrane</keyword>
<dbReference type="Proteomes" id="UP000822476">
    <property type="component" value="Unassembled WGS sequence"/>
</dbReference>
<feature type="transmembrane region" description="Helical" evidence="1">
    <location>
        <begin position="683"/>
        <end position="701"/>
    </location>
</feature>
<keyword evidence="3" id="KW-1185">Reference proteome</keyword>
<feature type="transmembrane region" description="Helical" evidence="1">
    <location>
        <begin position="745"/>
        <end position="766"/>
    </location>
</feature>
<organism evidence="2 3">
    <name type="scientific">Paragonimus skrjabini miyazakii</name>
    <dbReference type="NCBI Taxonomy" id="59628"/>
    <lineage>
        <taxon>Eukaryota</taxon>
        <taxon>Metazoa</taxon>
        <taxon>Spiralia</taxon>
        <taxon>Lophotrochozoa</taxon>
        <taxon>Platyhelminthes</taxon>
        <taxon>Trematoda</taxon>
        <taxon>Digenea</taxon>
        <taxon>Plagiorchiida</taxon>
        <taxon>Troglotremata</taxon>
        <taxon>Troglotrematidae</taxon>
        <taxon>Paragonimus</taxon>
    </lineage>
</organism>
<evidence type="ECO:0000256" key="1">
    <source>
        <dbReference type="SAM" id="Phobius"/>
    </source>
</evidence>
<dbReference type="Pfam" id="PF07690">
    <property type="entry name" value="MFS_1"/>
    <property type="match status" value="1"/>
</dbReference>
<dbReference type="EMBL" id="JTDE01000836">
    <property type="protein sequence ID" value="KAF7260230.1"/>
    <property type="molecule type" value="Genomic_DNA"/>
</dbReference>
<evidence type="ECO:0008006" key="4">
    <source>
        <dbReference type="Google" id="ProtNLM"/>
    </source>
</evidence>
<feature type="transmembrane region" description="Helical" evidence="1">
    <location>
        <begin position="127"/>
        <end position="148"/>
    </location>
</feature>
<proteinExistence type="predicted"/>